<proteinExistence type="predicted"/>
<comment type="caution">
    <text evidence="1">The sequence shown here is derived from an EMBL/GenBank/DDBJ whole genome shotgun (WGS) entry which is preliminary data.</text>
</comment>
<name>A0ACC1C7G0_9ROSI</name>
<reference evidence="2" key="1">
    <citation type="journal article" date="2023" name="G3 (Bethesda)">
        <title>Genome assembly and association tests identify interacting loci associated with vigor, precocity, and sex in interspecific pistachio rootstocks.</title>
        <authorList>
            <person name="Palmer W."/>
            <person name="Jacygrad E."/>
            <person name="Sagayaradj S."/>
            <person name="Cavanaugh K."/>
            <person name="Han R."/>
            <person name="Bertier L."/>
            <person name="Beede B."/>
            <person name="Kafkas S."/>
            <person name="Golino D."/>
            <person name="Preece J."/>
            <person name="Michelmore R."/>
        </authorList>
    </citation>
    <scope>NUCLEOTIDE SEQUENCE [LARGE SCALE GENOMIC DNA]</scope>
</reference>
<dbReference type="Proteomes" id="UP001164250">
    <property type="component" value="Chromosome 1"/>
</dbReference>
<organism evidence="1 2">
    <name type="scientific">Pistacia atlantica</name>
    <dbReference type="NCBI Taxonomy" id="434234"/>
    <lineage>
        <taxon>Eukaryota</taxon>
        <taxon>Viridiplantae</taxon>
        <taxon>Streptophyta</taxon>
        <taxon>Embryophyta</taxon>
        <taxon>Tracheophyta</taxon>
        <taxon>Spermatophyta</taxon>
        <taxon>Magnoliopsida</taxon>
        <taxon>eudicotyledons</taxon>
        <taxon>Gunneridae</taxon>
        <taxon>Pentapetalae</taxon>
        <taxon>rosids</taxon>
        <taxon>malvids</taxon>
        <taxon>Sapindales</taxon>
        <taxon>Anacardiaceae</taxon>
        <taxon>Pistacia</taxon>
    </lineage>
</organism>
<evidence type="ECO:0000313" key="2">
    <source>
        <dbReference type="Proteomes" id="UP001164250"/>
    </source>
</evidence>
<keyword evidence="2" id="KW-1185">Reference proteome</keyword>
<sequence>MRQPKEYKVITVVYCKPLPPPIRHIQRRVGSLISPKSEVQLLDTLRSPSWRSIGRIPYRLYQRPSQVLEVAFLKLSRPVIANLKFWVMKDYDVKESWIKEFSIGLLAPRGFEKDVAQSLRGSNLYCIRSFVQAFCLLINGDILLQLNYKSRVLVSYDPKNGIFKQLLFRGMPNWFQVLFMRVILLSSTHRN</sequence>
<accession>A0ACC1C7G0</accession>
<dbReference type="EMBL" id="CM047897">
    <property type="protein sequence ID" value="KAJ0111491.1"/>
    <property type="molecule type" value="Genomic_DNA"/>
</dbReference>
<gene>
    <name evidence="1" type="ORF">Patl1_01886</name>
</gene>
<protein>
    <submittedName>
        <fullName evidence="1">Uncharacterized protein</fullName>
    </submittedName>
</protein>
<evidence type="ECO:0000313" key="1">
    <source>
        <dbReference type="EMBL" id="KAJ0111491.1"/>
    </source>
</evidence>